<reference evidence="7" key="1">
    <citation type="submission" date="2010-06" db="EMBL/GenBank/DDBJ databases">
        <authorList>
            <person name="Jiang H."/>
            <person name="Abraham K."/>
            <person name="Ali S."/>
            <person name="Alsbrooks S.L."/>
            <person name="Anim B.N."/>
            <person name="Anosike U.S."/>
            <person name="Attaway T."/>
            <person name="Bandaranaike D.P."/>
            <person name="Battles P.K."/>
            <person name="Bell S.N."/>
            <person name="Bell A.V."/>
            <person name="Beltran B."/>
            <person name="Bickham C."/>
            <person name="Bustamante Y."/>
            <person name="Caleb T."/>
            <person name="Canada A."/>
            <person name="Cardenas V."/>
            <person name="Carter K."/>
            <person name="Chacko J."/>
            <person name="Chandrabose M.N."/>
            <person name="Chavez D."/>
            <person name="Chavez A."/>
            <person name="Chen L."/>
            <person name="Chu H.-S."/>
            <person name="Claassen K.J."/>
            <person name="Cockrell R."/>
            <person name="Collins M."/>
            <person name="Cooper J.A."/>
            <person name="Cree A."/>
            <person name="Curry S.M."/>
            <person name="Da Y."/>
            <person name="Dao M.D."/>
            <person name="Das B."/>
            <person name="Davila M.-L."/>
            <person name="Davy-Carroll L."/>
            <person name="Denson S."/>
            <person name="Dinh H."/>
            <person name="Ebong V.E."/>
            <person name="Edwards J.R."/>
            <person name="Egan A."/>
            <person name="El-Daye J."/>
            <person name="Escobedo L."/>
            <person name="Fernandez S."/>
            <person name="Fernando P.R."/>
            <person name="Flagg N."/>
            <person name="Forbes L.D."/>
            <person name="Fowler R.G."/>
            <person name="Fu Q."/>
            <person name="Gabisi R.A."/>
            <person name="Ganer J."/>
            <person name="Garbino Pronczuk A."/>
            <person name="Garcia R.M."/>
            <person name="Garner T."/>
            <person name="Garrett T.E."/>
            <person name="Gonzalez D.A."/>
            <person name="Hamid H."/>
            <person name="Hawkins E.S."/>
            <person name="Hirani K."/>
            <person name="Hogues M.E."/>
            <person name="Hollins B."/>
            <person name="Hsiao C.-H."/>
            <person name="Jabil R."/>
            <person name="James M.L."/>
            <person name="Jhangiani S.N."/>
            <person name="Johnson B."/>
            <person name="Johnson Q."/>
            <person name="Joshi V."/>
            <person name="Kalu J.B."/>
            <person name="Kam C."/>
            <person name="Kashfia A."/>
            <person name="Keebler J."/>
            <person name="Kisamo H."/>
            <person name="Kovar C.L."/>
            <person name="Lago L.A."/>
            <person name="Lai C.-Y."/>
            <person name="Laidlaw J."/>
            <person name="Lara F."/>
            <person name="Le T.-K."/>
            <person name="Lee S.L."/>
            <person name="Legall F.H."/>
            <person name="Lemon S.J."/>
            <person name="Lewis L.R."/>
            <person name="Li B."/>
            <person name="Liu Y."/>
            <person name="Liu Y.-S."/>
            <person name="Lopez J."/>
            <person name="Lozado R.J."/>
            <person name="Lu J."/>
            <person name="Madu R.C."/>
            <person name="Maheshwari M."/>
            <person name="Maheshwari R."/>
            <person name="Malloy K."/>
            <person name="Martinez E."/>
            <person name="Mathew T."/>
            <person name="Mercado I.C."/>
            <person name="Mercado C."/>
            <person name="Meyer B."/>
            <person name="Montgomery K."/>
            <person name="Morgan M.B."/>
            <person name="Munidasa M."/>
            <person name="Nazareth L.V."/>
            <person name="Nelson J."/>
            <person name="Ng B.M."/>
            <person name="Nguyen N.B."/>
            <person name="Nguyen P.Q."/>
            <person name="Nguyen T."/>
            <person name="Obregon M."/>
            <person name="Okwuonu G.O."/>
            <person name="Onwere C.G."/>
            <person name="Orozco G."/>
            <person name="Parra A."/>
            <person name="Patel S."/>
            <person name="Patil S."/>
            <person name="Perez A."/>
            <person name="Perez Y."/>
            <person name="Pham C."/>
            <person name="Primus E.L."/>
            <person name="Pu L.-L."/>
            <person name="Puazo M."/>
            <person name="Qin X."/>
            <person name="Quiroz J.B."/>
            <person name="Reese J."/>
            <person name="Richards S."/>
            <person name="Rives C.M."/>
            <person name="Robberts R."/>
            <person name="Ruiz S.J."/>
            <person name="Ruiz M.J."/>
            <person name="Santibanez J."/>
            <person name="Schneider B.W."/>
            <person name="Sisson I."/>
            <person name="Smith M."/>
            <person name="Sodergren E."/>
            <person name="Song X.-Z."/>
            <person name="Song B.B."/>
            <person name="Summersgill H."/>
            <person name="Thelus R."/>
            <person name="Thornton R.D."/>
            <person name="Trejos Z.Y."/>
            <person name="Usmani K."/>
            <person name="Vattathil S."/>
            <person name="Villasana D."/>
            <person name="Walker D.L."/>
            <person name="Wang S."/>
            <person name="Wang K."/>
            <person name="White C.S."/>
            <person name="Williams A.C."/>
            <person name="Williamson J."/>
            <person name="Wilson K."/>
            <person name="Woghiren I.O."/>
            <person name="Woodworth J.R."/>
            <person name="Worley K.C."/>
            <person name="Wright R.A."/>
            <person name="Wu W."/>
            <person name="Young L."/>
            <person name="Zhang L."/>
            <person name="Zhang J."/>
            <person name="Zhu Y."/>
            <person name="Muzny D.M."/>
            <person name="Weinstock G."/>
            <person name="Gibbs R.A."/>
        </authorList>
    </citation>
    <scope>NUCLEOTIDE SEQUENCE [LARGE SCALE GENOMIC DNA]</scope>
    <source>
        <strain evidence="7">LSR1</strain>
    </source>
</reference>
<dbReference type="KEGG" id="api:100574821"/>
<evidence type="ECO:0008006" key="8">
    <source>
        <dbReference type="Google" id="ProtNLM"/>
    </source>
</evidence>
<dbReference type="GO" id="GO:0036038">
    <property type="term" value="C:MKS complex"/>
    <property type="evidence" value="ECO:0007669"/>
    <property type="project" value="TreeGrafter"/>
</dbReference>
<dbReference type="PANTHER" id="PTHR12968:SF4">
    <property type="entry name" value="TECTONIC-LIKE COMPLEX MEMBER MKS1"/>
    <property type="match status" value="1"/>
</dbReference>
<dbReference type="InterPro" id="IPR010796">
    <property type="entry name" value="C2_B9-type_dom"/>
</dbReference>
<keyword evidence="2" id="KW-0963">Cytoplasm</keyword>
<protein>
    <recommendedName>
        <fullName evidence="8">Meckel syndrome type 1 protein</fullName>
    </recommendedName>
</protein>
<dbReference type="PROSITE" id="PS51381">
    <property type="entry name" value="C2_B9"/>
    <property type="match status" value="1"/>
</dbReference>
<evidence type="ECO:0000256" key="2">
    <source>
        <dbReference type="ARBA" id="ARBA00022490"/>
    </source>
</evidence>
<keyword evidence="4" id="KW-0206">Cytoskeleton</keyword>
<dbReference type="CTD" id="54903"/>
<dbReference type="PANTHER" id="PTHR12968">
    <property type="entry name" value="B9 DOMAIN-CONTAINING"/>
    <property type="match status" value="1"/>
</dbReference>
<evidence type="ECO:0000313" key="7">
    <source>
        <dbReference type="Proteomes" id="UP000007819"/>
    </source>
</evidence>
<dbReference type="GO" id="GO:0060271">
    <property type="term" value="P:cilium assembly"/>
    <property type="evidence" value="ECO:0007669"/>
    <property type="project" value="TreeGrafter"/>
</dbReference>
<dbReference type="Pfam" id="PF07162">
    <property type="entry name" value="B9-C2"/>
    <property type="match status" value="1"/>
</dbReference>
<dbReference type="RefSeq" id="XP_003245424.1">
    <property type="nucleotide sequence ID" value="XM_003245376.3"/>
</dbReference>
<dbReference type="OrthoDB" id="10263520at2759"/>
<sequence>MSNKDDLDYDVGSYRCEGSVEHFSFRICLEISRTSFHHKNTEIEKKYTKRIEKVFHWMEKTSDEPQDQNDLEETSSSIEGKLLDSHLKTEFNQQHNGRTILHDIMSHDSSLTESFKKMSLMKDHKKNVHFFTKNVIDNSPSDISKLQNRLPNFNQIMHVLLDLGSNGTENEGNNLVLASLYWNPNSHIMTIFPNFTTNNCSGYILPISTVKDSCFEYRFWIENLSNESLELIADTVNFHLLKFDHYDFYIPETDTIEIFAEITSASGFEYDNLFIRYFIDLPSGWKCANTNSLSGTTHTCRRNNNKTSIFSHLFNVTVVLPKTIDQPTDQNINSAFITFIIYSIDSWNKERVEGYASYQIPKFSTPKSYKNNIKLEAWLPKSRSCVDNLRRYFIGGTVKLAEPNYISVPTNFNEKLLSKFGMEVEHRGTLDITLSNLMQRCKSINNTDNNINPSDIVSAQALVKSVNNVMASFKRARQRMLLACQPILSPSHN</sequence>
<organism evidence="6 7">
    <name type="scientific">Acyrthosiphon pisum</name>
    <name type="common">Pea aphid</name>
    <dbReference type="NCBI Taxonomy" id="7029"/>
    <lineage>
        <taxon>Eukaryota</taxon>
        <taxon>Metazoa</taxon>
        <taxon>Ecdysozoa</taxon>
        <taxon>Arthropoda</taxon>
        <taxon>Hexapoda</taxon>
        <taxon>Insecta</taxon>
        <taxon>Pterygota</taxon>
        <taxon>Neoptera</taxon>
        <taxon>Paraneoptera</taxon>
        <taxon>Hemiptera</taxon>
        <taxon>Sternorrhyncha</taxon>
        <taxon>Aphidomorpha</taxon>
        <taxon>Aphidoidea</taxon>
        <taxon>Aphididae</taxon>
        <taxon>Macrosiphini</taxon>
        <taxon>Acyrthosiphon</taxon>
    </lineage>
</organism>
<name>A0A8R2A6X9_ACYPI</name>
<evidence type="ECO:0000256" key="5">
    <source>
        <dbReference type="ARBA" id="ARBA00023273"/>
    </source>
</evidence>
<keyword evidence="3" id="KW-0970">Cilium biogenesis/degradation</keyword>
<keyword evidence="7" id="KW-1185">Reference proteome</keyword>
<reference evidence="6" key="2">
    <citation type="submission" date="2022-06" db="UniProtKB">
        <authorList>
            <consortium name="EnsemblMetazoa"/>
        </authorList>
    </citation>
    <scope>IDENTIFICATION</scope>
</reference>
<dbReference type="EnsemblMetazoa" id="XM_003245376.4">
    <property type="protein sequence ID" value="XP_003245424.1"/>
    <property type="gene ID" value="LOC100574821"/>
</dbReference>
<dbReference type="GeneID" id="100574821"/>
<evidence type="ECO:0000313" key="6">
    <source>
        <dbReference type="EnsemblMetazoa" id="XP_003245424.1"/>
    </source>
</evidence>
<accession>A0A8R2A6X9</accession>
<evidence type="ECO:0000256" key="3">
    <source>
        <dbReference type="ARBA" id="ARBA00022794"/>
    </source>
</evidence>
<keyword evidence="5" id="KW-0966">Cell projection</keyword>
<comment type="subcellular location">
    <subcellularLocation>
        <location evidence="1">Cytoplasm</location>
        <location evidence="1">Cytoskeleton</location>
        <location evidence="1">Cilium basal body</location>
    </subcellularLocation>
</comment>
<proteinExistence type="predicted"/>
<dbReference type="Proteomes" id="UP000007819">
    <property type="component" value="Chromosome A3"/>
</dbReference>
<evidence type="ECO:0000256" key="4">
    <source>
        <dbReference type="ARBA" id="ARBA00023212"/>
    </source>
</evidence>
<dbReference type="AlphaFoldDB" id="A0A8R2A6X9"/>
<evidence type="ECO:0000256" key="1">
    <source>
        <dbReference type="ARBA" id="ARBA00004120"/>
    </source>
</evidence>